<feature type="region of interest" description="Disordered" evidence="11">
    <location>
        <begin position="210"/>
        <end position="245"/>
    </location>
</feature>
<keyword evidence="8" id="KW-0464">Manganese</keyword>
<evidence type="ECO:0000256" key="9">
    <source>
        <dbReference type="PROSITE-ProRule" id="PRU00742"/>
    </source>
</evidence>
<evidence type="ECO:0000256" key="11">
    <source>
        <dbReference type="SAM" id="MobiDB-lite"/>
    </source>
</evidence>
<dbReference type="InterPro" id="IPR006035">
    <property type="entry name" value="Ureohydrolase"/>
</dbReference>
<evidence type="ECO:0000256" key="6">
    <source>
        <dbReference type="ARBA" id="ARBA00022723"/>
    </source>
</evidence>
<feature type="compositionally biased region" description="Polar residues" evidence="11">
    <location>
        <begin position="225"/>
        <end position="235"/>
    </location>
</feature>
<comment type="caution">
    <text evidence="12">The sequence shown here is derived from an EMBL/GenBank/DDBJ whole genome shotgun (WGS) entry which is preliminary data.</text>
</comment>
<dbReference type="AlphaFoldDB" id="A0A9W8MS13"/>
<dbReference type="OrthoDB" id="9992747at2759"/>
<dbReference type="Pfam" id="PF00491">
    <property type="entry name" value="Arginase"/>
    <property type="match status" value="1"/>
</dbReference>
<dbReference type="GO" id="GO:0030145">
    <property type="term" value="F:manganese ion binding"/>
    <property type="evidence" value="ECO:0007669"/>
    <property type="project" value="TreeGrafter"/>
</dbReference>
<dbReference type="Proteomes" id="UP001148786">
    <property type="component" value="Unassembled WGS sequence"/>
</dbReference>
<evidence type="ECO:0000313" key="13">
    <source>
        <dbReference type="Proteomes" id="UP001148786"/>
    </source>
</evidence>
<evidence type="ECO:0000256" key="1">
    <source>
        <dbReference type="ARBA" id="ARBA00001936"/>
    </source>
</evidence>
<evidence type="ECO:0000313" key="12">
    <source>
        <dbReference type="EMBL" id="KAJ3493444.1"/>
    </source>
</evidence>
<gene>
    <name evidence="12" type="ORF">NLJ89_g11018</name>
</gene>
<dbReference type="Gene3D" id="3.40.800.10">
    <property type="entry name" value="Ureohydrolase domain"/>
    <property type="match status" value="1"/>
</dbReference>
<dbReference type="PANTHER" id="PTHR43782">
    <property type="entry name" value="ARGINASE"/>
    <property type="match status" value="1"/>
</dbReference>
<reference evidence="12" key="1">
    <citation type="submission" date="2022-07" db="EMBL/GenBank/DDBJ databases">
        <title>Genome Sequence of Agrocybe chaxingu.</title>
        <authorList>
            <person name="Buettner E."/>
        </authorList>
    </citation>
    <scope>NUCLEOTIDE SEQUENCE</scope>
    <source>
        <strain evidence="12">MP-N11</strain>
    </source>
</reference>
<dbReference type="PROSITE" id="PS01053">
    <property type="entry name" value="ARGINASE_1"/>
    <property type="match status" value="1"/>
</dbReference>
<evidence type="ECO:0000256" key="10">
    <source>
        <dbReference type="RuleBase" id="RU003684"/>
    </source>
</evidence>
<name>A0A9W8MS13_9AGAR</name>
<dbReference type="PANTHER" id="PTHR43782:SF3">
    <property type="entry name" value="ARGINASE"/>
    <property type="match status" value="1"/>
</dbReference>
<dbReference type="InterPro" id="IPR020855">
    <property type="entry name" value="Ureohydrolase_Mn_BS"/>
</dbReference>
<evidence type="ECO:0000256" key="4">
    <source>
        <dbReference type="ARBA" id="ARBA00018123"/>
    </source>
</evidence>
<evidence type="ECO:0000256" key="2">
    <source>
        <dbReference type="ARBA" id="ARBA00005098"/>
    </source>
</evidence>
<keyword evidence="6" id="KW-0479">Metal-binding</keyword>
<feature type="compositionally biased region" description="Pro residues" evidence="11">
    <location>
        <begin position="211"/>
        <end position="224"/>
    </location>
</feature>
<comment type="similarity">
    <text evidence="9 10">Belongs to the arginase family.</text>
</comment>
<dbReference type="EC" id="3.5.3.1" evidence="3"/>
<comment type="cofactor">
    <cofactor evidence="1">
        <name>Mn(2+)</name>
        <dbReference type="ChEBI" id="CHEBI:29035"/>
    </cofactor>
</comment>
<evidence type="ECO:0000256" key="5">
    <source>
        <dbReference type="ARBA" id="ARBA00022503"/>
    </source>
</evidence>
<sequence>MRRYIKYFRKYPDACVMYIDAHTDINTVDTTESGNMHGMPIAFLLGLGSKVDEFSWIKPLLKADRLVYIGLRDVDASEKKILRDNNIKAFSMREVDKYGIGKVVEMALDHVNLNRDRPIHLSFDIDALDPTVAPATGLPVHDGLTSREGHYICEAISETGLLAALDIVFGREQYGDGLLLRVFESLTSNAPRMDLKKSAPAHSVGIAYTLNPPPPDAYANPPSPRLSSIPKSATSGPRMYKGRVQ</sequence>
<organism evidence="12 13">
    <name type="scientific">Agrocybe chaxingu</name>
    <dbReference type="NCBI Taxonomy" id="84603"/>
    <lineage>
        <taxon>Eukaryota</taxon>
        <taxon>Fungi</taxon>
        <taxon>Dikarya</taxon>
        <taxon>Basidiomycota</taxon>
        <taxon>Agaricomycotina</taxon>
        <taxon>Agaricomycetes</taxon>
        <taxon>Agaricomycetidae</taxon>
        <taxon>Agaricales</taxon>
        <taxon>Agaricineae</taxon>
        <taxon>Strophariaceae</taxon>
        <taxon>Agrocybe</taxon>
    </lineage>
</organism>
<accession>A0A9W8MS13</accession>
<evidence type="ECO:0000256" key="8">
    <source>
        <dbReference type="ARBA" id="ARBA00023211"/>
    </source>
</evidence>
<protein>
    <recommendedName>
        <fullName evidence="4">Arginase</fullName>
        <ecNumber evidence="3">3.5.3.1</ecNumber>
    </recommendedName>
</protein>
<comment type="pathway">
    <text evidence="2">Nitrogen metabolism; urea cycle; L-ornithine and urea from L-arginine: step 1/1.</text>
</comment>
<dbReference type="GO" id="GO:0004053">
    <property type="term" value="F:arginase activity"/>
    <property type="evidence" value="ECO:0007669"/>
    <property type="project" value="UniProtKB-EC"/>
</dbReference>
<dbReference type="EMBL" id="JANKHO010002273">
    <property type="protein sequence ID" value="KAJ3493444.1"/>
    <property type="molecule type" value="Genomic_DNA"/>
</dbReference>
<proteinExistence type="inferred from homology"/>
<evidence type="ECO:0000256" key="7">
    <source>
        <dbReference type="ARBA" id="ARBA00022801"/>
    </source>
</evidence>
<dbReference type="PROSITE" id="PS51409">
    <property type="entry name" value="ARGINASE_2"/>
    <property type="match status" value="1"/>
</dbReference>
<dbReference type="PRINTS" id="PR00116">
    <property type="entry name" value="ARGINASE"/>
</dbReference>
<keyword evidence="5" id="KW-0056">Arginine metabolism</keyword>
<dbReference type="InterPro" id="IPR023696">
    <property type="entry name" value="Ureohydrolase_dom_sf"/>
</dbReference>
<dbReference type="InterPro" id="IPR014033">
    <property type="entry name" value="Arginase"/>
</dbReference>
<dbReference type="GO" id="GO:0005829">
    <property type="term" value="C:cytosol"/>
    <property type="evidence" value="ECO:0007669"/>
    <property type="project" value="TreeGrafter"/>
</dbReference>
<evidence type="ECO:0000256" key="3">
    <source>
        <dbReference type="ARBA" id="ARBA00012168"/>
    </source>
</evidence>
<dbReference type="SUPFAM" id="SSF52768">
    <property type="entry name" value="Arginase/deacetylase"/>
    <property type="match status" value="1"/>
</dbReference>
<dbReference type="GO" id="GO:0006525">
    <property type="term" value="P:arginine metabolic process"/>
    <property type="evidence" value="ECO:0007669"/>
    <property type="project" value="UniProtKB-KW"/>
</dbReference>
<keyword evidence="13" id="KW-1185">Reference proteome</keyword>
<keyword evidence="7 10" id="KW-0378">Hydrolase</keyword>
<dbReference type="CDD" id="cd09989">
    <property type="entry name" value="Arginase"/>
    <property type="match status" value="1"/>
</dbReference>
<dbReference type="GO" id="GO:0005634">
    <property type="term" value="C:nucleus"/>
    <property type="evidence" value="ECO:0007669"/>
    <property type="project" value="TreeGrafter"/>
</dbReference>